<feature type="site" description="Transition state stabilizer" evidence="9">
    <location>
        <position position="18"/>
    </location>
</feature>
<comment type="subcellular location">
    <subcellularLocation>
        <location evidence="9">Cytoplasm</location>
    </subcellularLocation>
</comment>
<dbReference type="PANTHER" id="PTHR21342">
    <property type="entry name" value="PHOSPHOPANTETHEINE ADENYLYLTRANSFERASE"/>
    <property type="match status" value="1"/>
</dbReference>
<name>A0A1I0TIP5_9BACL</name>
<evidence type="ECO:0000256" key="4">
    <source>
        <dbReference type="ARBA" id="ARBA00022741"/>
    </source>
</evidence>
<keyword evidence="12" id="KW-1185">Reference proteome</keyword>
<dbReference type="Pfam" id="PF01467">
    <property type="entry name" value="CTP_transf_like"/>
    <property type="match status" value="1"/>
</dbReference>
<dbReference type="UniPathway" id="UPA00241">
    <property type="reaction ID" value="UER00355"/>
</dbReference>
<dbReference type="OrthoDB" id="9806661at2"/>
<dbReference type="NCBIfam" id="TIGR00125">
    <property type="entry name" value="cyt_tran_rel"/>
    <property type="match status" value="1"/>
</dbReference>
<dbReference type="InterPro" id="IPR004821">
    <property type="entry name" value="Cyt_trans-like"/>
</dbReference>
<evidence type="ECO:0000313" key="12">
    <source>
        <dbReference type="Proteomes" id="UP000198979"/>
    </source>
</evidence>
<evidence type="ECO:0000256" key="6">
    <source>
        <dbReference type="ARBA" id="ARBA00022842"/>
    </source>
</evidence>
<feature type="binding site" evidence="9">
    <location>
        <position position="42"/>
    </location>
    <ligand>
        <name>substrate</name>
    </ligand>
</feature>
<accession>A0A1I0TIP5</accession>
<feature type="binding site" evidence="9">
    <location>
        <begin position="10"/>
        <end position="11"/>
    </location>
    <ligand>
        <name>ATP</name>
        <dbReference type="ChEBI" id="CHEBI:30616"/>
    </ligand>
</feature>
<feature type="binding site" evidence="9">
    <location>
        <position position="18"/>
    </location>
    <ligand>
        <name>ATP</name>
        <dbReference type="ChEBI" id="CHEBI:30616"/>
    </ligand>
</feature>
<protein>
    <recommendedName>
        <fullName evidence="9">Phosphopantetheine adenylyltransferase</fullName>
        <ecNumber evidence="9">2.7.7.3</ecNumber>
    </recommendedName>
    <alternativeName>
        <fullName evidence="9">Dephospho-CoA pyrophosphorylase</fullName>
    </alternativeName>
    <alternativeName>
        <fullName evidence="9">Pantetheine-phosphate adenylyltransferase</fullName>
        <shortName evidence="9">PPAT</shortName>
    </alternativeName>
</protein>
<comment type="cofactor">
    <cofactor evidence="9">
        <name>Mg(2+)</name>
        <dbReference type="ChEBI" id="CHEBI:18420"/>
    </cofactor>
</comment>
<proteinExistence type="inferred from homology"/>
<keyword evidence="3 9" id="KW-0548">Nucleotidyltransferase</keyword>
<dbReference type="RefSeq" id="WP_091703243.1">
    <property type="nucleotide sequence ID" value="NZ_FOJQ01000029.1"/>
</dbReference>
<feature type="binding site" evidence="9">
    <location>
        <position position="99"/>
    </location>
    <ligand>
        <name>ATP</name>
        <dbReference type="ChEBI" id="CHEBI:30616"/>
    </ligand>
</feature>
<feature type="domain" description="Cytidyltransferase-like" evidence="10">
    <location>
        <begin position="6"/>
        <end position="134"/>
    </location>
</feature>
<dbReference type="SUPFAM" id="SSF52374">
    <property type="entry name" value="Nucleotidylyl transferase"/>
    <property type="match status" value="1"/>
</dbReference>
<feature type="binding site" evidence="9">
    <location>
        <begin position="89"/>
        <end position="91"/>
    </location>
    <ligand>
        <name>ATP</name>
        <dbReference type="ChEBI" id="CHEBI:30616"/>
    </ligand>
</feature>
<dbReference type="AlphaFoldDB" id="A0A1I0TIP5"/>
<evidence type="ECO:0000256" key="3">
    <source>
        <dbReference type="ARBA" id="ARBA00022695"/>
    </source>
</evidence>
<dbReference type="CDD" id="cd02163">
    <property type="entry name" value="PPAT"/>
    <property type="match status" value="1"/>
</dbReference>
<dbReference type="FunFam" id="3.40.50.620:FF:000012">
    <property type="entry name" value="Phosphopantetheine adenylyltransferase"/>
    <property type="match status" value="1"/>
</dbReference>
<dbReference type="EC" id="2.7.7.3" evidence="9"/>
<dbReference type="STRING" id="150248.SAMN05216169_102938"/>
<dbReference type="Proteomes" id="UP000198979">
    <property type="component" value="Unassembled WGS sequence"/>
</dbReference>
<dbReference type="EMBL" id="FOJQ01000029">
    <property type="protein sequence ID" value="SFA51671.1"/>
    <property type="molecule type" value="Genomic_DNA"/>
</dbReference>
<keyword evidence="6 9" id="KW-0460">Magnesium</keyword>
<keyword evidence="1 9" id="KW-0963">Cytoplasm</keyword>
<evidence type="ECO:0000256" key="2">
    <source>
        <dbReference type="ARBA" id="ARBA00022679"/>
    </source>
</evidence>
<keyword evidence="5 9" id="KW-0067">ATP-binding</keyword>
<reference evidence="12" key="1">
    <citation type="submission" date="2016-10" db="EMBL/GenBank/DDBJ databases">
        <authorList>
            <person name="Varghese N."/>
            <person name="Submissions S."/>
        </authorList>
    </citation>
    <scope>NUCLEOTIDE SEQUENCE [LARGE SCALE GENOMIC DNA]</scope>
    <source>
        <strain evidence="12">K1</strain>
    </source>
</reference>
<evidence type="ECO:0000256" key="1">
    <source>
        <dbReference type="ARBA" id="ARBA00022490"/>
    </source>
</evidence>
<comment type="similarity">
    <text evidence="9">Belongs to the bacterial CoaD family.</text>
</comment>
<dbReference type="PANTHER" id="PTHR21342:SF1">
    <property type="entry name" value="PHOSPHOPANTETHEINE ADENYLYLTRANSFERASE"/>
    <property type="match status" value="1"/>
</dbReference>
<dbReference type="InterPro" id="IPR014729">
    <property type="entry name" value="Rossmann-like_a/b/a_fold"/>
</dbReference>
<dbReference type="GO" id="GO:0004595">
    <property type="term" value="F:pantetheine-phosphate adenylyltransferase activity"/>
    <property type="evidence" value="ECO:0007669"/>
    <property type="project" value="UniProtKB-UniRule"/>
</dbReference>
<feature type="binding site" evidence="9">
    <location>
        <position position="10"/>
    </location>
    <ligand>
        <name>substrate</name>
    </ligand>
</feature>
<keyword evidence="7 9" id="KW-0173">Coenzyme A biosynthesis</keyword>
<dbReference type="GO" id="GO:0005524">
    <property type="term" value="F:ATP binding"/>
    <property type="evidence" value="ECO:0007669"/>
    <property type="project" value="UniProtKB-KW"/>
</dbReference>
<evidence type="ECO:0000256" key="7">
    <source>
        <dbReference type="ARBA" id="ARBA00022993"/>
    </source>
</evidence>
<organism evidence="11 12">
    <name type="scientific">Anoxybacillus pushchinoensis</name>
    <dbReference type="NCBI Taxonomy" id="150248"/>
    <lineage>
        <taxon>Bacteria</taxon>
        <taxon>Bacillati</taxon>
        <taxon>Bacillota</taxon>
        <taxon>Bacilli</taxon>
        <taxon>Bacillales</taxon>
        <taxon>Anoxybacillaceae</taxon>
        <taxon>Anoxybacillus</taxon>
    </lineage>
</organism>
<dbReference type="Gene3D" id="3.40.50.620">
    <property type="entry name" value="HUPs"/>
    <property type="match status" value="1"/>
</dbReference>
<dbReference type="InterPro" id="IPR001980">
    <property type="entry name" value="PPAT"/>
</dbReference>
<gene>
    <name evidence="9" type="primary">coaD</name>
    <name evidence="11" type="ORF">SAMN05216169_102938</name>
</gene>
<feature type="binding site" evidence="9">
    <location>
        <position position="74"/>
    </location>
    <ligand>
        <name>substrate</name>
    </ligand>
</feature>
<dbReference type="NCBIfam" id="TIGR01510">
    <property type="entry name" value="coaD_prev_kdtB"/>
    <property type="match status" value="1"/>
</dbReference>
<comment type="function">
    <text evidence="9">Reversibly transfers an adenylyl group from ATP to 4'-phosphopantetheine, yielding dephospho-CoA (dPCoA) and pyrophosphate.</text>
</comment>
<feature type="binding site" evidence="9">
    <location>
        <begin position="124"/>
        <end position="130"/>
    </location>
    <ligand>
        <name>ATP</name>
        <dbReference type="ChEBI" id="CHEBI:30616"/>
    </ligand>
</feature>
<comment type="catalytic activity">
    <reaction evidence="8 9">
        <text>(R)-4'-phosphopantetheine + ATP + H(+) = 3'-dephospho-CoA + diphosphate</text>
        <dbReference type="Rhea" id="RHEA:19801"/>
        <dbReference type="ChEBI" id="CHEBI:15378"/>
        <dbReference type="ChEBI" id="CHEBI:30616"/>
        <dbReference type="ChEBI" id="CHEBI:33019"/>
        <dbReference type="ChEBI" id="CHEBI:57328"/>
        <dbReference type="ChEBI" id="CHEBI:61723"/>
        <dbReference type="EC" id="2.7.7.3"/>
    </reaction>
</comment>
<dbReference type="HAMAP" id="MF_00151">
    <property type="entry name" value="PPAT_bact"/>
    <property type="match status" value="1"/>
</dbReference>
<comment type="subunit">
    <text evidence="9">Homohexamer.</text>
</comment>
<evidence type="ECO:0000256" key="8">
    <source>
        <dbReference type="ARBA" id="ARBA00029346"/>
    </source>
</evidence>
<sequence>MASIAVCPGSFDPVTYGHLDIIRRGAKVFDQVYVVVLNNSAKKPLFSTEERVKLLEEVTKDLHNVTVDCYQGLLVDYARSKRASAILRGLRAVSDFEYEMQITSMNRVLNEQIETFFMMTNNQYSFLSSSIVKEVAKYNGNISELVPKVVEEALRQKFAEAKNHL</sequence>
<dbReference type="GO" id="GO:0005737">
    <property type="term" value="C:cytoplasm"/>
    <property type="evidence" value="ECO:0007669"/>
    <property type="project" value="UniProtKB-SubCell"/>
</dbReference>
<dbReference type="GO" id="GO:0015937">
    <property type="term" value="P:coenzyme A biosynthetic process"/>
    <property type="evidence" value="ECO:0007669"/>
    <property type="project" value="UniProtKB-UniRule"/>
</dbReference>
<comment type="pathway">
    <text evidence="9">Cofactor biosynthesis; coenzyme A biosynthesis; CoA from (R)-pantothenate: step 4/5.</text>
</comment>
<feature type="binding site" evidence="9">
    <location>
        <position position="88"/>
    </location>
    <ligand>
        <name>substrate</name>
    </ligand>
</feature>
<evidence type="ECO:0000313" key="11">
    <source>
        <dbReference type="EMBL" id="SFA51671.1"/>
    </source>
</evidence>
<evidence type="ECO:0000256" key="5">
    <source>
        <dbReference type="ARBA" id="ARBA00022840"/>
    </source>
</evidence>
<dbReference type="PRINTS" id="PR01020">
    <property type="entry name" value="LPSBIOSNTHSS"/>
</dbReference>
<keyword evidence="2 9" id="KW-0808">Transferase</keyword>
<evidence type="ECO:0000259" key="10">
    <source>
        <dbReference type="Pfam" id="PF01467"/>
    </source>
</evidence>
<keyword evidence="4 9" id="KW-0547">Nucleotide-binding</keyword>
<evidence type="ECO:0000256" key="9">
    <source>
        <dbReference type="HAMAP-Rule" id="MF_00151"/>
    </source>
</evidence>